<evidence type="ECO:0000256" key="2">
    <source>
        <dbReference type="ARBA" id="ARBA00022450"/>
    </source>
</evidence>
<dbReference type="Gene3D" id="3.30.559.10">
    <property type="entry name" value="Chloramphenicol acetyltransferase-like domain"/>
    <property type="match status" value="4"/>
</dbReference>
<dbReference type="SUPFAM" id="SSF47336">
    <property type="entry name" value="ACP-like"/>
    <property type="match status" value="2"/>
</dbReference>
<dbReference type="InterPro" id="IPR006162">
    <property type="entry name" value="Ppantetheine_attach_site"/>
</dbReference>
<organism evidence="8 9">
    <name type="scientific">Microbispora siamensis</name>
    <dbReference type="NCBI Taxonomy" id="564413"/>
    <lineage>
        <taxon>Bacteria</taxon>
        <taxon>Bacillati</taxon>
        <taxon>Actinomycetota</taxon>
        <taxon>Actinomycetes</taxon>
        <taxon>Streptosporangiales</taxon>
        <taxon>Streptosporangiaceae</taxon>
        <taxon>Microbispora</taxon>
    </lineage>
</organism>
<dbReference type="Pfam" id="PF00668">
    <property type="entry name" value="Condensation"/>
    <property type="match status" value="4"/>
</dbReference>
<dbReference type="InterPro" id="IPR023213">
    <property type="entry name" value="CAT-like_dom_sf"/>
</dbReference>
<dbReference type="Gene3D" id="2.30.38.10">
    <property type="entry name" value="Luciferase, Domain 3"/>
    <property type="match status" value="2"/>
</dbReference>
<protein>
    <recommendedName>
        <fullName evidence="7">Carrier domain-containing protein</fullName>
    </recommendedName>
</protein>
<evidence type="ECO:0000256" key="4">
    <source>
        <dbReference type="ARBA" id="ARBA00022737"/>
    </source>
</evidence>
<evidence type="ECO:0000259" key="7">
    <source>
        <dbReference type="PROSITE" id="PS50075"/>
    </source>
</evidence>
<dbReference type="SUPFAM" id="SSF56801">
    <property type="entry name" value="Acetyl-CoA synthetase-like"/>
    <property type="match status" value="2"/>
</dbReference>
<dbReference type="InterPro" id="IPR020806">
    <property type="entry name" value="PKS_PP-bd"/>
</dbReference>
<dbReference type="EMBL" id="BOOF01000002">
    <property type="protein sequence ID" value="GIH59811.1"/>
    <property type="molecule type" value="Genomic_DNA"/>
</dbReference>
<feature type="domain" description="Carrier" evidence="7">
    <location>
        <begin position="2525"/>
        <end position="2599"/>
    </location>
</feature>
<dbReference type="PROSITE" id="PS50075">
    <property type="entry name" value="CARRIER"/>
    <property type="match status" value="2"/>
</dbReference>
<dbReference type="InterPro" id="IPR025110">
    <property type="entry name" value="AMP-bd_C"/>
</dbReference>
<feature type="region of interest" description="Disordered" evidence="6">
    <location>
        <begin position="25"/>
        <end position="45"/>
    </location>
</feature>
<keyword evidence="4" id="KW-0677">Repeat</keyword>
<dbReference type="CDD" id="cd19543">
    <property type="entry name" value="DCL_NRPS"/>
    <property type="match status" value="1"/>
</dbReference>
<dbReference type="Gene3D" id="3.30.300.30">
    <property type="match status" value="2"/>
</dbReference>
<dbReference type="CDD" id="cd19531">
    <property type="entry name" value="LCL_NRPS-like"/>
    <property type="match status" value="1"/>
</dbReference>
<sequence length="3049" mass="331389">MSTSFEDKLAAVPAHLSELIRRQLAGESATPAEDRPIRPVPRTAGLPMSSAQQRLWFMAELEPDSAEYNALRALRLRGDLDVEALTVAVNRVVERHESLRTTFDAVDGRGVQIVHEHVGRALPVVDVSGRGSAARVEEFLLREMGSPYDLRGGPLLRVTLLRLGERDHVLVLGAHHIVVDGWSTGNLLAELAAVYTAELCGTPAQLPPLPVQYADYAAWQREREADGTLDGQLAYWRGRLDRMPVLELPADRPRPPVRTPAGAVHEFEVPAELVARLRELGRSNGATLFMVLVAAAKLLLGRYSGERDIAVGTVTSGRGHPDLDHLIGSFINTLVLRSQVDESLSFTAFVRQVRATLLEAYGNEEVPFQRLVEALRPERDPSRPPLVQVMVNLQNLADGAPRLPGLEVSEIQPPMNVAKLDLTFDFYEDARSLTCYLEYSTDLYDRDTVERLAGHLVTLLGAVADAPDAPLWTRDMLPEAELRDLTAAALGPSSGPVPARRVHELFDEQAARRPDDYAVSCGDERLTFAELAAGGNRLARHLTGLGVGPGALVGICLERGVDAVVAMLGVLKAGAAFLPLDPEHPAQRLATMLDDADASVVITEHRLRDRLAGHDATLVDLDRDRQVLDGLPALSPDVAGTPDDLAYVVYTSGSTGKPKGVMVSHRNVHHIMRAWDARYGLERLRGSCLSVSSVAVDVFFGDFLLSAMFGGELLICPPEVMSDPPALVAMLRERAPEIMVTTPSLAKAISQELAAAGGALDSLRVLAVGSEPWPADDCRALLDHVAAHTIVANAYGATETTVDSTIFDVRAEPIGSAATVPVGRPMLDTRVHVLDERMRPVPVGVFGEVYIGGGGVAQGYWNRPDLTEQRFVRDPFSAESGARLYRTGDVGRRRADGNLELAGRADDQVKVRGFRVELGEVEAAMTRHPGIAAAAAAVRRDESGRERLVGYLVPAGDRAPDLGELRAFLADIVPDPAVPSALVTLEALPMTPSGTLDRRALPAPARVERAAGRLVAPRTPAETVLAEIWAEVLGLAGDEVGVEDNFFALGGDSILGLQVVSRARRAGLRLTAKQIFRHQTVAELAAVAVVEDTPRPAALPVAGDVPATPIQRWFYEEFPGAPGHFNQSMFLELAADADAGALRTAFSAVLAHHDALRLRAERTAGGWRQHHAEAESGEVFRTVDLSGLDGPAQDRAMREAVGRAQRGLRPDTGPLIRAVFFTLGGDRAPRLFVTVHHLVMDGVSWRILLSDLVTAYGGAGLEAKSSSFRDWAVRLGEAAGAGRFDGELPYWTDVERDVTDSAPLPVDGTGDNTVGSARTVSVRLDAGTTQALLRDVPDVYRTQVNDVLLAALASVLSEWTGGDTVAVEMEGHGREDLFDDVDLSRTVGWFTTLFPVALAVPPTRDWGTVIKTVKERLRAVPSSGLGYGVLRYLGGALGAGRGCQVGFNYHGRFDMTTGDDGLLRRWLPSPVPDRGPDLPRQNLVEITGMVRQGRLEFEWEYSADLHREETIARLAERFAAALGQIAEHCALPGAGGRTPSDFPLAGLDQEGVDRLAGDGRLVEDVYPLTPMQSGLLFHSLGRHDGDIYYTHFGLVLDGVTDPGALAAAWQRVVDRTPILRTAVAGEDVGRPLQVVHRDVPLPVAHHDWRGLSEAEQRERRQRLWDESARQELDLATPPLMRLHIARLSETTVHILWSSHHILLDGWSFADVLSEVFEEHSALTSGHVTTPRTRRPYRDYVRWLAEQDESAAAGYWSRAMAGFTAPTPLPYDRPPVRSHQSRDTACLNLALPPERARRLERFARDARVTVNTLIQGAWAMALFRYGGERDVCFGTTVSGRPADLPGSDEMIGLFINTLPARVRVEGDLDVLSWLRRIQEQQVDARQYEYVSLAQVRQWSEIPHGANLFDSAVVFENFPYDDEAAARNGLRIRELVSVETSNYPLTCVAHLTDTLRMRLGYDPGLFDEDTVRRFADHLLGLLEAMADHPDRPLRALPPAGEAELRRLLVDWQDSATGYPARCLPDVFAEQARRVPDAPAVVCGDERLTYGELDARANQLAHELAARGVGPEVPVGICLEGGPGMVTAVLGVLKAGGAYLPLDPFYPRERLAYMLDDAAVPVLLTESRLADRLPPTRAQVIFLDERREAIARRPRTAPEPALVPDNLAVLVYTSGSTGVPKAAMVTHRGLVRLVMAPGRHTFGGAGTIAQHHSISFDASQNELWNALLTGACLAVQPGDFRSVDQLDDFLRAHRVEAMSFSAGFFHAIADTDPGILSGLRKVVVGGEALSPAHCARVRGALPGLEIVNAYGPTECSVTASCFPVDEVAAGDGAVPIGRPVAHSRIYLLDGDLNPVPTGVAGEAYIAGDGVTRGYWDRPAMTAERFVADPYGPPGSRMYRTGDLMRWRPDGTLEFVGRTDDQVKVRGFRIELGEIEKVVTAHPAVAQAAVVVREDQPGHKRLVAYVVAKAGAGAEPRELGAFAAGKIPEYMVPAAFVVLDRLPLTSHGKVDRRALPEPGQDLAGRPYLAPRTPAEETMAAIWSEVLGVARVGVRDNFFELGGDSILSIQVVFKSRKAGLSVYSSDLFRHQTIEELAAAAGRNAPVAATQAVVSGEVPLTPIQREFLGTHTVAPHHTVQSVLAELTADVDEEALRTALAAVLRQHDALRMRFVREGGDWSQHNAAEEPAQVLHRHDLSGVAEPDRRRVMDELAVAADSTMDLAAGPLVRALLFDFGPGARPWLYVTVHHLVVDAVSWRVLNDDLDTAYRQAVSGEPVDLGPKTSSFQEWSRRLTRHVADGGFGEEVAYWSAVPESTPLPVDRDGDNVVSSRRIVRVSLGERETSALLHVAPGVFRARVNDVLLGGLAWALCRWTGEDRLVIELEGHGREEIFDDVDLSRTVGWFTSSYPVLLEVPASGGEDWTPVVRSVRRSLRALPGNGLGYGALRHLGRSPLTGRGTPQVLFNYHSQIDEITRTDGRSLYHAFHDTIGQEQHPDERVIHPLEVVGAAQGGRLSFDWHYSEGLHDRATVERVAGDFLGALRSLARSCDPAIEG</sequence>
<keyword evidence="3" id="KW-0597">Phosphoprotein</keyword>
<dbReference type="Gene3D" id="3.30.559.30">
    <property type="entry name" value="Nonribosomal peptide synthetase, condensation domain"/>
    <property type="match status" value="4"/>
</dbReference>
<dbReference type="InterPro" id="IPR000873">
    <property type="entry name" value="AMP-dep_synth/lig_dom"/>
</dbReference>
<dbReference type="InterPro" id="IPR009081">
    <property type="entry name" value="PP-bd_ACP"/>
</dbReference>
<dbReference type="InterPro" id="IPR010071">
    <property type="entry name" value="AA_adenyl_dom"/>
</dbReference>
<proteinExistence type="predicted"/>
<dbReference type="CDD" id="cd19534">
    <property type="entry name" value="E_NRPS"/>
    <property type="match status" value="2"/>
</dbReference>
<dbReference type="NCBIfam" id="TIGR01720">
    <property type="entry name" value="NRPS-para261"/>
    <property type="match status" value="1"/>
</dbReference>
<evidence type="ECO:0000256" key="1">
    <source>
        <dbReference type="ARBA" id="ARBA00001957"/>
    </source>
</evidence>
<dbReference type="NCBIfam" id="TIGR01733">
    <property type="entry name" value="AA-adenyl-dom"/>
    <property type="match status" value="2"/>
</dbReference>
<keyword evidence="2" id="KW-0596">Phosphopantetheine</keyword>
<dbReference type="InterPro" id="IPR020845">
    <property type="entry name" value="AMP-binding_CS"/>
</dbReference>
<comment type="cofactor">
    <cofactor evidence="1">
        <name>pantetheine 4'-phosphate</name>
        <dbReference type="ChEBI" id="CHEBI:47942"/>
    </cofactor>
</comment>
<dbReference type="Pfam" id="PF00501">
    <property type="entry name" value="AMP-binding"/>
    <property type="match status" value="2"/>
</dbReference>
<dbReference type="InterPro" id="IPR045851">
    <property type="entry name" value="AMP-bd_C_sf"/>
</dbReference>
<keyword evidence="5" id="KW-0045">Antibiotic biosynthesis</keyword>
<dbReference type="PANTHER" id="PTHR45527:SF1">
    <property type="entry name" value="FATTY ACID SYNTHASE"/>
    <property type="match status" value="1"/>
</dbReference>
<dbReference type="SMART" id="SM00823">
    <property type="entry name" value="PKS_PP"/>
    <property type="match status" value="2"/>
</dbReference>
<accession>A0ABQ4GEF8</accession>
<dbReference type="CDD" id="cd12117">
    <property type="entry name" value="A_NRPS_Srf_like"/>
    <property type="match status" value="1"/>
</dbReference>
<dbReference type="InterPro" id="IPR036736">
    <property type="entry name" value="ACP-like_sf"/>
</dbReference>
<dbReference type="Gene3D" id="3.40.50.980">
    <property type="match status" value="4"/>
</dbReference>
<evidence type="ECO:0000256" key="6">
    <source>
        <dbReference type="SAM" id="MobiDB-lite"/>
    </source>
</evidence>
<dbReference type="InterPro" id="IPR001242">
    <property type="entry name" value="Condensation_dom"/>
</dbReference>
<keyword evidence="9" id="KW-1185">Reference proteome</keyword>
<dbReference type="Proteomes" id="UP000660454">
    <property type="component" value="Unassembled WGS sequence"/>
</dbReference>
<dbReference type="PROSITE" id="PS00455">
    <property type="entry name" value="AMP_BINDING"/>
    <property type="match status" value="2"/>
</dbReference>
<dbReference type="SUPFAM" id="SSF52777">
    <property type="entry name" value="CoA-dependent acyltransferases"/>
    <property type="match status" value="8"/>
</dbReference>
<evidence type="ECO:0000313" key="8">
    <source>
        <dbReference type="EMBL" id="GIH59811.1"/>
    </source>
</evidence>
<dbReference type="Pfam" id="PF00550">
    <property type="entry name" value="PP-binding"/>
    <property type="match status" value="2"/>
</dbReference>
<dbReference type="PANTHER" id="PTHR45527">
    <property type="entry name" value="NONRIBOSOMAL PEPTIDE SYNTHETASE"/>
    <property type="match status" value="1"/>
</dbReference>
<gene>
    <name evidence="8" type="ORF">Msi02_06280</name>
</gene>
<feature type="domain" description="Carrier" evidence="7">
    <location>
        <begin position="1016"/>
        <end position="1092"/>
    </location>
</feature>
<dbReference type="SMART" id="SM01294">
    <property type="entry name" value="PKS_PP_betabranch"/>
    <property type="match status" value="1"/>
</dbReference>
<dbReference type="PROSITE" id="PS00012">
    <property type="entry name" value="PHOSPHOPANTETHEINE"/>
    <property type="match status" value="1"/>
</dbReference>
<dbReference type="Gene3D" id="1.10.1200.10">
    <property type="entry name" value="ACP-like"/>
    <property type="match status" value="2"/>
</dbReference>
<comment type="caution">
    <text evidence="8">The sequence shown here is derived from an EMBL/GenBank/DDBJ whole genome shotgun (WGS) entry which is preliminary data.</text>
</comment>
<evidence type="ECO:0000256" key="5">
    <source>
        <dbReference type="ARBA" id="ARBA00023194"/>
    </source>
</evidence>
<dbReference type="InterPro" id="IPR010060">
    <property type="entry name" value="NRPS_synth"/>
</dbReference>
<dbReference type="RefSeq" id="WP_204046947.1">
    <property type="nucleotide sequence ID" value="NZ_BOOF01000002.1"/>
</dbReference>
<dbReference type="Pfam" id="PF13193">
    <property type="entry name" value="AMP-binding_C"/>
    <property type="match status" value="2"/>
</dbReference>
<evidence type="ECO:0000313" key="9">
    <source>
        <dbReference type="Proteomes" id="UP000660454"/>
    </source>
</evidence>
<name>A0ABQ4GEF8_9ACTN</name>
<evidence type="ECO:0000256" key="3">
    <source>
        <dbReference type="ARBA" id="ARBA00022553"/>
    </source>
</evidence>
<reference evidence="8 9" key="1">
    <citation type="submission" date="2021-01" db="EMBL/GenBank/DDBJ databases">
        <title>Whole genome shotgun sequence of Microbispora siamensis NBRC 104113.</title>
        <authorList>
            <person name="Komaki H."/>
            <person name="Tamura T."/>
        </authorList>
    </citation>
    <scope>NUCLEOTIDE SEQUENCE [LARGE SCALE GENOMIC DNA]</scope>
    <source>
        <strain evidence="8 9">NBRC 104113</strain>
    </source>
</reference>